<evidence type="ECO:0000256" key="1">
    <source>
        <dbReference type="ARBA" id="ARBA00009199"/>
    </source>
</evidence>
<evidence type="ECO:0000313" key="4">
    <source>
        <dbReference type="Proteomes" id="UP000295509"/>
    </source>
</evidence>
<comment type="caution">
    <text evidence="3">The sequence shown here is derived from an EMBL/GenBank/DDBJ whole genome shotgun (WGS) entry which is preliminary data.</text>
</comment>
<dbReference type="Gene3D" id="3.90.1300.10">
    <property type="entry name" value="Amidase signature (AS) domain"/>
    <property type="match status" value="1"/>
</dbReference>
<evidence type="ECO:0000313" key="3">
    <source>
        <dbReference type="EMBL" id="TDY53942.1"/>
    </source>
</evidence>
<keyword evidence="3" id="KW-0808">Transferase</keyword>
<reference evidence="3 4" key="1">
    <citation type="submission" date="2019-03" db="EMBL/GenBank/DDBJ databases">
        <title>Genomic Encyclopedia of Type Strains, Phase III (KMG-III): the genomes of soil and plant-associated and newly described type strains.</title>
        <authorList>
            <person name="Whitman W."/>
        </authorList>
    </citation>
    <scope>NUCLEOTIDE SEQUENCE [LARGE SCALE GENOMIC DNA]</scope>
    <source>
        <strain evidence="3 4">LMG 29544</strain>
    </source>
</reference>
<feature type="domain" description="Amidase" evidence="2">
    <location>
        <begin position="24"/>
        <end position="442"/>
    </location>
</feature>
<dbReference type="Pfam" id="PF01425">
    <property type="entry name" value="Amidase"/>
    <property type="match status" value="1"/>
</dbReference>
<dbReference type="InterPro" id="IPR020556">
    <property type="entry name" value="Amidase_CS"/>
</dbReference>
<sequence>MSDIDDLTSLAARIAASDVSPVDVMDAMLARIAAFDADVLAYECIDSNAREQAERCARKSACGVPLGPLHGVPIAVKDNYLTADMPTTAGSHAPGYSFAREDSAAVARLRAAGAILIGKTRTHEFAWGTETPPTRNPWDLTRIPGGSSGGSGAALAAGLAYGALGSDTGGSIRIPASLCGVVGLKPTFGRVSRAGIVPHSWSLDHAGPLALSVRDAALLLNVLAGFDAHDPGSADVPVPDFTAQLNAGIAGLRIGVCRNHFFGANEVDVEARVEDALDDLAALGARIVDFEVPNLQYGLGAIYAIELASSSAYHDRGLQQRATAAMNDDVRTLVEIGRMVTAADYLKAEQLRALLIDDFSTVFERVDVIVTPTSPVTAWHRGQASVVTGGLEESPLAASWRLTYPFNLTGLPALSLPCGFDTHELPVGLQIVGRPFDEVTVLRVAQAYENVHRWNAMRSPIARSVVQ</sequence>
<dbReference type="GO" id="GO:0016740">
    <property type="term" value="F:transferase activity"/>
    <property type="evidence" value="ECO:0007669"/>
    <property type="project" value="UniProtKB-KW"/>
</dbReference>
<dbReference type="InterPro" id="IPR023631">
    <property type="entry name" value="Amidase_dom"/>
</dbReference>
<dbReference type="InterPro" id="IPR000120">
    <property type="entry name" value="Amidase"/>
</dbReference>
<dbReference type="PROSITE" id="PS00571">
    <property type="entry name" value="AMIDASES"/>
    <property type="match status" value="1"/>
</dbReference>
<protein>
    <submittedName>
        <fullName evidence="3">Aspartyl/glutamyl-tRNA(Asn/Gln) amidotransferase subunit A</fullName>
    </submittedName>
</protein>
<gene>
    <name evidence="3" type="ORF">BX592_10289</name>
</gene>
<dbReference type="EMBL" id="SORE01000002">
    <property type="protein sequence ID" value="TDY53942.1"/>
    <property type="molecule type" value="Genomic_DNA"/>
</dbReference>
<dbReference type="OrthoDB" id="112488at2"/>
<dbReference type="PANTHER" id="PTHR11895">
    <property type="entry name" value="TRANSAMIDASE"/>
    <property type="match status" value="1"/>
</dbReference>
<dbReference type="PANTHER" id="PTHR11895:SF7">
    <property type="entry name" value="GLUTAMYL-TRNA(GLN) AMIDOTRANSFERASE SUBUNIT A, MITOCHONDRIAL"/>
    <property type="match status" value="1"/>
</dbReference>
<dbReference type="RefSeq" id="WP_134190097.1">
    <property type="nucleotide sequence ID" value="NZ_JBHLUW010000035.1"/>
</dbReference>
<organism evidence="3 4">
    <name type="scientific">Paraburkholderia rhizosphaerae</name>
    <dbReference type="NCBI Taxonomy" id="480658"/>
    <lineage>
        <taxon>Bacteria</taxon>
        <taxon>Pseudomonadati</taxon>
        <taxon>Pseudomonadota</taxon>
        <taxon>Betaproteobacteria</taxon>
        <taxon>Burkholderiales</taxon>
        <taxon>Burkholderiaceae</taxon>
        <taxon>Paraburkholderia</taxon>
    </lineage>
</organism>
<evidence type="ECO:0000259" key="2">
    <source>
        <dbReference type="Pfam" id="PF01425"/>
    </source>
</evidence>
<dbReference type="InterPro" id="IPR036928">
    <property type="entry name" value="AS_sf"/>
</dbReference>
<name>A0A4R8LZD7_9BURK</name>
<comment type="similarity">
    <text evidence="1">Belongs to the amidase family.</text>
</comment>
<keyword evidence="4" id="KW-1185">Reference proteome</keyword>
<dbReference type="Proteomes" id="UP000295509">
    <property type="component" value="Unassembled WGS sequence"/>
</dbReference>
<accession>A0A4R8LZD7</accession>
<proteinExistence type="inferred from homology"/>
<dbReference type="SUPFAM" id="SSF75304">
    <property type="entry name" value="Amidase signature (AS) enzymes"/>
    <property type="match status" value="1"/>
</dbReference>
<dbReference type="AlphaFoldDB" id="A0A4R8LZD7"/>